<evidence type="ECO:0000256" key="2">
    <source>
        <dbReference type="ARBA" id="ARBA00009256"/>
    </source>
</evidence>
<keyword evidence="8" id="KW-0067">ATP-binding</keyword>
<comment type="similarity">
    <text evidence="2">Belongs to the pantothenate synthetase family.</text>
</comment>
<evidence type="ECO:0000256" key="5">
    <source>
        <dbReference type="ARBA" id="ARBA00022598"/>
    </source>
</evidence>
<dbReference type="HAMAP" id="MF_00158">
    <property type="entry name" value="PanC"/>
    <property type="match status" value="1"/>
</dbReference>
<dbReference type="Gene3D" id="3.30.1300.10">
    <property type="entry name" value="Pantoate-beta-alanine ligase, C-terminal domain"/>
    <property type="match status" value="1"/>
</dbReference>
<evidence type="ECO:0000256" key="9">
    <source>
        <dbReference type="ARBA" id="ARBA00029902"/>
    </source>
</evidence>
<dbReference type="NCBIfam" id="TIGR00018">
    <property type="entry name" value="panC"/>
    <property type="match status" value="1"/>
</dbReference>
<keyword evidence="6" id="KW-0566">Pantothenate biosynthesis</keyword>
<evidence type="ECO:0000256" key="1">
    <source>
        <dbReference type="ARBA" id="ARBA00004990"/>
    </source>
</evidence>
<dbReference type="Gene3D" id="3.40.50.620">
    <property type="entry name" value="HUPs"/>
    <property type="match status" value="1"/>
</dbReference>
<dbReference type="GO" id="GO:0015940">
    <property type="term" value="P:pantothenate biosynthetic process"/>
    <property type="evidence" value="ECO:0007669"/>
    <property type="project" value="UniProtKB-UniPathway"/>
</dbReference>
<comment type="catalytic activity">
    <reaction evidence="11">
        <text>(R)-pantoate + beta-alanine + ATP = (R)-pantothenate + AMP + diphosphate + H(+)</text>
        <dbReference type="Rhea" id="RHEA:10912"/>
        <dbReference type="ChEBI" id="CHEBI:15378"/>
        <dbReference type="ChEBI" id="CHEBI:15980"/>
        <dbReference type="ChEBI" id="CHEBI:29032"/>
        <dbReference type="ChEBI" id="CHEBI:30616"/>
        <dbReference type="ChEBI" id="CHEBI:33019"/>
        <dbReference type="ChEBI" id="CHEBI:57966"/>
        <dbReference type="ChEBI" id="CHEBI:456215"/>
        <dbReference type="EC" id="6.3.2.1"/>
    </reaction>
</comment>
<evidence type="ECO:0000256" key="6">
    <source>
        <dbReference type="ARBA" id="ARBA00022655"/>
    </source>
</evidence>
<evidence type="ECO:0000256" key="10">
    <source>
        <dbReference type="ARBA" id="ARBA00032806"/>
    </source>
</evidence>
<dbReference type="GO" id="GO:0004592">
    <property type="term" value="F:pantoate-beta-alanine ligase activity"/>
    <property type="evidence" value="ECO:0007669"/>
    <property type="project" value="UniProtKB-EC"/>
</dbReference>
<dbReference type="Pfam" id="PF02569">
    <property type="entry name" value="Pantoate_ligase"/>
    <property type="match status" value="1"/>
</dbReference>
<keyword evidence="13" id="KW-1185">Reference proteome</keyword>
<comment type="caution">
    <text evidence="12">The sequence shown here is derived from an EMBL/GenBank/DDBJ whole genome shotgun (WGS) entry which is preliminary data.</text>
</comment>
<dbReference type="OrthoDB" id="2020436at2759"/>
<accession>A0A8H7ZWQ2</accession>
<dbReference type="SUPFAM" id="SSF52374">
    <property type="entry name" value="Nucleotidylyl transferase"/>
    <property type="match status" value="1"/>
</dbReference>
<protein>
    <recommendedName>
        <fullName evidence="4">Pantoate--beta-alanine ligase</fullName>
        <ecNumber evidence="3">6.3.2.1</ecNumber>
    </recommendedName>
    <alternativeName>
        <fullName evidence="10">Pantoate-activating enzyme</fullName>
    </alternativeName>
    <alternativeName>
        <fullName evidence="9">Pantothenate synthetase</fullName>
    </alternativeName>
</protein>
<evidence type="ECO:0000256" key="3">
    <source>
        <dbReference type="ARBA" id="ARBA00012219"/>
    </source>
</evidence>
<proteinExistence type="inferred from homology"/>
<dbReference type="InterPro" id="IPR014729">
    <property type="entry name" value="Rossmann-like_a/b/a_fold"/>
</dbReference>
<dbReference type="EC" id="6.3.2.1" evidence="3"/>
<evidence type="ECO:0000256" key="8">
    <source>
        <dbReference type="ARBA" id="ARBA00022840"/>
    </source>
</evidence>
<sequence length="465" mass="49417">MPPLAARARFCAAVSEARRRCAQSRSSCRRPAPAAACPRGRPLRHRMFANTPVWLGVCGPPERKHSRNKRKGGGGGQASDACAFLAPHVAASQIRSFGRSAAAGGQRGRMSAAPLVFDKIADYRSWLDSLPGRARNVGFVPTMGALHEGHLSLARLAGKTCKNVVVSIFVNPSQFAPHEDLNAYPRTVAEDLKMLAGTGVVDAVIVPTVDEMYPSGITLDVKKQTGTFVEVLGLGSRMEGAVRPQKLADANTSLHARSFFRGVTTVLTKLVNLAQPSHLFLGQKDFQQASIVRRMLHDLLVPVELVVGATVREPSDGLALSSRNRYLSPAERAVAGTLYRALRAGKDVWAGSPTARCSRGAIIGAAENVVREADEKERAKGEGKGVSVSLEYLSLVDPWTLDEVDYLEGLGDLHEGSHVFAGAGEPAAAASISPGPGRGAVLCGAIRVGKTRLIDNLLIGCSLRT</sequence>
<reference evidence="12 13" key="1">
    <citation type="journal article" name="Sci. Rep.">
        <title>Genome-scale phylogenetic analyses confirm Olpidium as the closest living zoosporic fungus to the non-flagellated, terrestrial fungi.</title>
        <authorList>
            <person name="Chang Y."/>
            <person name="Rochon D."/>
            <person name="Sekimoto S."/>
            <person name="Wang Y."/>
            <person name="Chovatia M."/>
            <person name="Sandor L."/>
            <person name="Salamov A."/>
            <person name="Grigoriev I.V."/>
            <person name="Stajich J.E."/>
            <person name="Spatafora J.W."/>
        </authorList>
    </citation>
    <scope>NUCLEOTIDE SEQUENCE [LARGE SCALE GENOMIC DNA]</scope>
    <source>
        <strain evidence="12">S191</strain>
    </source>
</reference>
<dbReference type="PANTHER" id="PTHR21299">
    <property type="entry name" value="CYTIDYLATE KINASE/PANTOATE-BETA-ALANINE LIGASE"/>
    <property type="match status" value="1"/>
</dbReference>
<dbReference type="Proteomes" id="UP000673691">
    <property type="component" value="Unassembled WGS sequence"/>
</dbReference>
<dbReference type="InterPro" id="IPR042176">
    <property type="entry name" value="Pantoate_ligase_C"/>
</dbReference>
<dbReference type="PANTHER" id="PTHR21299:SF1">
    <property type="entry name" value="PANTOATE--BETA-ALANINE LIGASE"/>
    <property type="match status" value="1"/>
</dbReference>
<evidence type="ECO:0000313" key="13">
    <source>
        <dbReference type="Proteomes" id="UP000673691"/>
    </source>
</evidence>
<dbReference type="GO" id="GO:0005524">
    <property type="term" value="F:ATP binding"/>
    <property type="evidence" value="ECO:0007669"/>
    <property type="project" value="UniProtKB-KW"/>
</dbReference>
<evidence type="ECO:0000256" key="4">
    <source>
        <dbReference type="ARBA" id="ARBA00015647"/>
    </source>
</evidence>
<evidence type="ECO:0000256" key="11">
    <source>
        <dbReference type="ARBA" id="ARBA00048258"/>
    </source>
</evidence>
<dbReference type="InterPro" id="IPR003721">
    <property type="entry name" value="Pantoate_ligase"/>
</dbReference>
<gene>
    <name evidence="12" type="ORF">BJ554DRAFT_6923</name>
</gene>
<dbReference type="EMBL" id="JAEFCI010004414">
    <property type="protein sequence ID" value="KAG5460963.1"/>
    <property type="molecule type" value="Genomic_DNA"/>
</dbReference>
<dbReference type="AlphaFoldDB" id="A0A8H7ZWQ2"/>
<keyword evidence="5" id="KW-0436">Ligase</keyword>
<keyword evidence="7" id="KW-0547">Nucleotide-binding</keyword>
<organism evidence="12 13">
    <name type="scientific">Olpidium bornovanus</name>
    <dbReference type="NCBI Taxonomy" id="278681"/>
    <lineage>
        <taxon>Eukaryota</taxon>
        <taxon>Fungi</taxon>
        <taxon>Fungi incertae sedis</taxon>
        <taxon>Olpidiomycota</taxon>
        <taxon>Olpidiomycotina</taxon>
        <taxon>Olpidiomycetes</taxon>
        <taxon>Olpidiales</taxon>
        <taxon>Olpidiaceae</taxon>
        <taxon>Olpidium</taxon>
    </lineage>
</organism>
<evidence type="ECO:0000313" key="12">
    <source>
        <dbReference type="EMBL" id="KAG5460963.1"/>
    </source>
</evidence>
<evidence type="ECO:0000256" key="7">
    <source>
        <dbReference type="ARBA" id="ARBA00022741"/>
    </source>
</evidence>
<dbReference type="UniPathway" id="UPA00028">
    <property type="reaction ID" value="UER00005"/>
</dbReference>
<name>A0A8H7ZWQ2_9FUNG</name>
<comment type="pathway">
    <text evidence="1">Cofactor biosynthesis; (R)-pantothenate biosynthesis; (R)-pantothenate from (R)-pantoate and beta-alanine: step 1/1.</text>
</comment>